<dbReference type="PANTHER" id="PTHR12224">
    <property type="entry name" value="BETA-1,4-MANNOSYL-GLYCOPROTEIN BETA-1,4-N-ACETYLGLUCOSAMINYL-TRANSFERASE"/>
    <property type="match status" value="1"/>
</dbReference>
<dbReference type="InterPro" id="IPR001296">
    <property type="entry name" value="Glyco_trans_1"/>
</dbReference>
<organism evidence="3">
    <name type="scientific">viral metagenome</name>
    <dbReference type="NCBI Taxonomy" id="1070528"/>
    <lineage>
        <taxon>unclassified sequences</taxon>
        <taxon>metagenomes</taxon>
        <taxon>organismal metagenomes</taxon>
    </lineage>
</organism>
<dbReference type="InterPro" id="IPR029044">
    <property type="entry name" value="Nucleotide-diphossugar_trans"/>
</dbReference>
<feature type="domain" description="Glycosyl transferase family 1" evidence="1">
    <location>
        <begin position="622"/>
        <end position="765"/>
    </location>
</feature>
<dbReference type="SUPFAM" id="SSF53448">
    <property type="entry name" value="Nucleotide-diphospho-sugar transferases"/>
    <property type="match status" value="1"/>
</dbReference>
<evidence type="ECO:0000259" key="2">
    <source>
        <dbReference type="Pfam" id="PF00535"/>
    </source>
</evidence>
<evidence type="ECO:0000313" key="3">
    <source>
        <dbReference type="EMBL" id="QHT12625.1"/>
    </source>
</evidence>
<proteinExistence type="predicted"/>
<dbReference type="InterPro" id="IPR001173">
    <property type="entry name" value="Glyco_trans_2-like"/>
</dbReference>
<reference evidence="3" key="1">
    <citation type="journal article" date="2020" name="Nature">
        <title>Giant virus diversity and host interactions through global metagenomics.</title>
        <authorList>
            <person name="Schulz F."/>
            <person name="Roux S."/>
            <person name="Paez-Espino D."/>
            <person name="Jungbluth S."/>
            <person name="Walsh D.A."/>
            <person name="Denef V.J."/>
            <person name="McMahon K.D."/>
            <person name="Konstantinidis K.T."/>
            <person name="Eloe-Fadrosh E.A."/>
            <person name="Kyrpides N.C."/>
            <person name="Woyke T."/>
        </authorList>
    </citation>
    <scope>NUCLEOTIDE SEQUENCE</scope>
    <source>
        <strain evidence="3">GVMAG-M-3300023174-130</strain>
    </source>
</reference>
<feature type="domain" description="Glycosyltransferase 2-like" evidence="2">
    <location>
        <begin position="16"/>
        <end position="104"/>
    </location>
</feature>
<dbReference type="InterPro" id="IPR006813">
    <property type="entry name" value="Glyco_trans_17"/>
</dbReference>
<sequence length="1610" mass="190250">MELFEKNNALTICLNMIVKDESHIIADTLNKLCNKIKFSYWVICDTGSTDNTPEIIKKFFKEKNIPGELFYDEWVNFAHNRTIALNRGFKKTDLLMVFDADDELIGNLNLNIFSKENLMDEYQLQFGSAYGVNYTRTLIINNHKKFEYKSVIHEFISFMEGNSRVGIIEGDYYVVSGRSGNRNKDPDKYLKDAQVLEKAYDVALKEKDDLFHRYAFYCANSYKDYGDNENAIKWYKIVLSHDKQWPQEKYMACLNIYICYNNLKEYEPGFFFLIQSFFYDKERVECLFYLVQHYCVNNMHEISYSFYLICKNFYENNYLKSQQQIKLFVEPDKYDFLLPFYMILVADKLKEQEPAANKTISKMFEIIFTKKYKVNNDNMLSNLLYNVQFFIDNAIKDVDNFINLFQSYINFLENVINVNFNESKYHFLEKYEKYGIVYKYRKKMEIQQFNFTKNDCLNSNKILIYAGFSNVLWNQTYSNNNSLGGSETAICNLVKYLPNNYEIYVGGTVEEETNDNVHFVNLGNLKKLIKETAFHTLIVSRYTGFYEMFPETSFYQSFIWAHDVAINSYGSNKDVNDILNIWNDRINGCICLTEWHKNLFQSQYLKLKDKIHIINNGILTEKFNSNVKKMENRFVYSSCSERGLDRLLELWPKIITELPNAELYICSYNKFPQNDLEYKLNEIIKQFDSIKHVGSLNRTELYNLMCSSDYWLYPTCWHETSCITAMEMLMAEVICVYYPIGGLVDTLGDYGIAVERDNEIETIINLTSKKKNEIRKRGKEYALTCSWENRAKVWSNLLCIDKANSTQISSQNSTSINDESASGKKTWIFYHYRFYIQPIIDYISNFATSDFNVYITNNINDVIKLKPHKITILLFTYIELDFKCLTDEEEEIFSKMKKENNVEFSFLQLEPLNIPHRLLGVIETLNRNPKYSSYKIYDYSKSNIRIMNQHGITNCEHLPYNVTDVEKNKLTNLYKETEKIYDFGFINRTTTMPITPPRRNKILEYLIKNGFSVLLISGWGEDRDKELAKCKIILNIHGQISENPNPVPEECSNIFEHIRCDRLLESGFQILSEESLYLDDSFINKYPNLKIIKYSNFFELETYNQLHALNYKKNTISNDKKIIDCFTFYNEMDILNYRLNILDDVVDYFILVEANQTHSGKQKQLHFNENKHKFEKFKDKIIHVVVDLPLSYQEIDTSKGQQWVNEKSQRSSISHGFNKIDINDKDLIIISDVDEIPDPNALLTIKKYEHDIELLNLEQDFYYYNLNCKKIEKWYFSRILTYKKFKEFNCTCDDIRFRRDCFTFSKAGWHLSYFGSPDFIINKLENFAHQEYNNDNIKNLDNIKNSINGGRDLFNRESENATCGIVKIDVKDNNYLPPRYDEFLTNFYELKTDIKKYCFIHSCNLPGVGTSKLDHIIKLINSSGLINKLDTVFVNNIGMPIDDDYLNKFDNKNKYEIVNYSGNILLFENPTINRMIEFSKRNSGSYILYLHTKGISYDNNNQQINDWVDMMLYYLVEKHEVCFRNLENNNDVVGCNFLEQVDNNVPKHFSGNFWWGKSDYLKNLMLLDETKPSKTECEMILFKNNPKFYEMHNSGVNHYHECYSRSKYAL</sequence>
<dbReference type="GO" id="GO:0003830">
    <property type="term" value="F:beta-1,4-mannosylglycoprotein 4-beta-N-acetylglucosaminyltransferase activity"/>
    <property type="evidence" value="ECO:0007669"/>
    <property type="project" value="InterPro"/>
</dbReference>
<dbReference type="EMBL" id="MN739548">
    <property type="protein sequence ID" value="QHT12625.1"/>
    <property type="molecule type" value="Genomic_DNA"/>
</dbReference>
<dbReference type="Pfam" id="PF00535">
    <property type="entry name" value="Glycos_transf_2"/>
    <property type="match status" value="1"/>
</dbReference>
<dbReference type="Pfam" id="PF04724">
    <property type="entry name" value="Glyco_transf_17"/>
    <property type="match status" value="1"/>
</dbReference>
<name>A0A6C0DAH3_9ZZZZ</name>
<dbReference type="PANTHER" id="PTHR12224:SF0">
    <property type="entry name" value="BETA-1,4-MANNOSYL-GLYCOPROTEIN 4-BETA-N-ACETYLGLUCOSAMINYLTRANSFERASE"/>
    <property type="match status" value="1"/>
</dbReference>
<protein>
    <submittedName>
        <fullName evidence="3">Uncharacterized protein</fullName>
    </submittedName>
</protein>
<dbReference type="Gene3D" id="3.90.550.10">
    <property type="entry name" value="Spore Coat Polysaccharide Biosynthesis Protein SpsA, Chain A"/>
    <property type="match status" value="1"/>
</dbReference>
<accession>A0A6C0DAH3</accession>
<dbReference type="CDD" id="cd03801">
    <property type="entry name" value="GT4_PimA-like"/>
    <property type="match status" value="1"/>
</dbReference>
<evidence type="ECO:0000259" key="1">
    <source>
        <dbReference type="Pfam" id="PF00534"/>
    </source>
</evidence>
<dbReference type="Pfam" id="PF00534">
    <property type="entry name" value="Glycos_transf_1"/>
    <property type="match status" value="1"/>
</dbReference>
<dbReference type="SUPFAM" id="SSF53756">
    <property type="entry name" value="UDP-Glycosyltransferase/glycogen phosphorylase"/>
    <property type="match status" value="1"/>
</dbReference>
<dbReference type="Gene3D" id="3.40.50.2000">
    <property type="entry name" value="Glycogen Phosphorylase B"/>
    <property type="match status" value="2"/>
</dbReference>
<dbReference type="GO" id="GO:0016020">
    <property type="term" value="C:membrane"/>
    <property type="evidence" value="ECO:0007669"/>
    <property type="project" value="InterPro"/>
</dbReference>
<dbReference type="GO" id="GO:0006044">
    <property type="term" value="P:N-acetylglucosamine metabolic process"/>
    <property type="evidence" value="ECO:0007669"/>
    <property type="project" value="TreeGrafter"/>
</dbReference>